<accession>A0AA37MDW2</accession>
<proteinExistence type="predicted"/>
<evidence type="ECO:0000313" key="2">
    <source>
        <dbReference type="EMBL" id="GJG28465.1"/>
    </source>
</evidence>
<gene>
    <name evidence="2" type="ORF">PRRU23_21650</name>
</gene>
<organism evidence="2 3">
    <name type="scientific">Segatella bryantii</name>
    <name type="common">Prevotella bryantii</name>
    <dbReference type="NCBI Taxonomy" id="77095"/>
    <lineage>
        <taxon>Bacteria</taxon>
        <taxon>Pseudomonadati</taxon>
        <taxon>Bacteroidota</taxon>
        <taxon>Bacteroidia</taxon>
        <taxon>Bacteroidales</taxon>
        <taxon>Prevotellaceae</taxon>
        <taxon>Segatella</taxon>
    </lineage>
</organism>
<dbReference type="Pfam" id="PF14294">
    <property type="entry name" value="DUF4372"/>
    <property type="match status" value="1"/>
</dbReference>
<evidence type="ECO:0000313" key="3">
    <source>
        <dbReference type="Proteomes" id="UP000887043"/>
    </source>
</evidence>
<reference evidence="2" key="1">
    <citation type="submission" date="2021-08" db="EMBL/GenBank/DDBJ databases">
        <title>Prevotella lacticifex sp. nov., isolated from rumen of cow.</title>
        <authorList>
            <person name="Shinkai T."/>
            <person name="Ikeyama N."/>
            <person name="Kumagai M."/>
            <person name="Ohmori H."/>
            <person name="Sakamoto M."/>
            <person name="Ohkuma M."/>
            <person name="Mitsumori M."/>
        </authorList>
    </citation>
    <scope>NUCLEOTIDE SEQUENCE</scope>
    <source>
        <strain evidence="2">DSM 11371</strain>
    </source>
</reference>
<name>A0AA37MDW2_SEGBR</name>
<sequence length="46" mass="5429">MFTDRTSLRDIEATQKAFSAKLYHSGLKFIPKYTLAYMDETKDWPI</sequence>
<protein>
    <recommendedName>
        <fullName evidence="1">DUF4372 domain-containing protein</fullName>
    </recommendedName>
</protein>
<dbReference type="EMBL" id="BPTR01000001">
    <property type="protein sequence ID" value="GJG28465.1"/>
    <property type="molecule type" value="Genomic_DNA"/>
</dbReference>
<evidence type="ECO:0000259" key="1">
    <source>
        <dbReference type="Pfam" id="PF14294"/>
    </source>
</evidence>
<dbReference type="Proteomes" id="UP000887043">
    <property type="component" value="Unassembled WGS sequence"/>
</dbReference>
<dbReference type="RefSeq" id="WP_006281848.1">
    <property type="nucleotide sequence ID" value="NZ_BPTR01000001.1"/>
</dbReference>
<feature type="domain" description="DUF4372" evidence="1">
    <location>
        <begin position="2"/>
        <end position="28"/>
    </location>
</feature>
<comment type="caution">
    <text evidence="2">The sequence shown here is derived from an EMBL/GenBank/DDBJ whole genome shotgun (WGS) entry which is preliminary data.</text>
</comment>
<dbReference type="InterPro" id="IPR025399">
    <property type="entry name" value="DUF4372"/>
</dbReference>
<dbReference type="AlphaFoldDB" id="A0AA37MDW2"/>